<gene>
    <name evidence="1" type="ORF">CDG68_12455</name>
</gene>
<dbReference type="EMBL" id="CP033133">
    <property type="protein sequence ID" value="AYO54398.1"/>
    <property type="molecule type" value="Genomic_DNA"/>
</dbReference>
<evidence type="ECO:0000313" key="2">
    <source>
        <dbReference type="Proteomes" id="UP000279962"/>
    </source>
</evidence>
<sequence>MATIKKKNTHTRQFGGLSPFGNLTSLTYLLATNGTGAVINSDSTAPIAVGDVIDLGELPEGMSLEDAQIIVTTGMTATIKGDLGFKYTDGVDLTDVPQDASYFVKGGDLATAGRVRANGSKLITLQKSARLILTVAGAANAKASEIQFIVTGELKGPR</sequence>
<proteinExistence type="predicted"/>
<evidence type="ECO:0000313" key="1">
    <source>
        <dbReference type="EMBL" id="AYO54398.1"/>
    </source>
</evidence>
<protein>
    <submittedName>
        <fullName evidence="1">Uncharacterized protein</fullName>
    </submittedName>
</protein>
<organism evidence="1 2">
    <name type="scientific">Acinetobacter wuhouensis</name>
    <dbReference type="NCBI Taxonomy" id="1879050"/>
    <lineage>
        <taxon>Bacteria</taxon>
        <taxon>Pseudomonadati</taxon>
        <taxon>Pseudomonadota</taxon>
        <taxon>Gammaproteobacteria</taxon>
        <taxon>Moraxellales</taxon>
        <taxon>Moraxellaceae</taxon>
        <taxon>Acinetobacter</taxon>
    </lineage>
</organism>
<dbReference type="RefSeq" id="WP_087553390.1">
    <property type="nucleotide sequence ID" value="NZ_CP033133.1"/>
</dbReference>
<reference evidence="1 2" key="1">
    <citation type="submission" date="2018-10" db="EMBL/GenBank/DDBJ databases">
        <title>The complete genome of Acinetobacter wuhouensis strain WCHAW010062.</title>
        <authorList>
            <person name="Hu Y."/>
            <person name="Long H."/>
            <person name="Feng Y."/>
            <person name="Zong Z."/>
        </authorList>
    </citation>
    <scope>NUCLEOTIDE SEQUENCE [LARGE SCALE GENOMIC DNA]</scope>
    <source>
        <strain evidence="1 2">WCHAW010062</strain>
    </source>
</reference>
<dbReference type="Proteomes" id="UP000279962">
    <property type="component" value="Chromosome"/>
</dbReference>
<accession>A0A3G2T2H6</accession>
<dbReference type="AlphaFoldDB" id="A0A3G2T2H6"/>
<name>A0A3G2T2H6_9GAMM</name>